<name>A0A2N8RD41_STUST</name>
<dbReference type="PIRSF" id="PIRSF015875">
    <property type="entry name" value="UCP015875"/>
    <property type="match status" value="1"/>
</dbReference>
<comment type="caution">
    <text evidence="2">The sequence shown here is derived from an EMBL/GenBank/DDBJ whole genome shotgun (WGS) entry which is preliminary data.</text>
</comment>
<evidence type="ECO:0000313" key="3">
    <source>
        <dbReference type="Proteomes" id="UP000236003"/>
    </source>
</evidence>
<dbReference type="RefSeq" id="WP_102820915.1">
    <property type="nucleotide sequence ID" value="NZ_JAMOHR010000010.1"/>
</dbReference>
<accession>A0A2N8RD41</accession>
<keyword evidence="1" id="KW-0812">Transmembrane</keyword>
<proteinExistence type="predicted"/>
<dbReference type="InterPro" id="IPR007418">
    <property type="entry name" value="DUF474"/>
</dbReference>
<feature type="transmembrane region" description="Helical" evidence="1">
    <location>
        <begin position="85"/>
        <end position="110"/>
    </location>
</feature>
<feature type="transmembrane region" description="Helical" evidence="1">
    <location>
        <begin position="53"/>
        <end position="73"/>
    </location>
</feature>
<organism evidence="2 3">
    <name type="scientific">Stutzerimonas stutzeri</name>
    <name type="common">Pseudomonas stutzeri</name>
    <dbReference type="NCBI Taxonomy" id="316"/>
    <lineage>
        <taxon>Bacteria</taxon>
        <taxon>Pseudomonadati</taxon>
        <taxon>Pseudomonadota</taxon>
        <taxon>Gammaproteobacteria</taxon>
        <taxon>Pseudomonadales</taxon>
        <taxon>Pseudomonadaceae</taxon>
        <taxon>Stutzerimonas</taxon>
    </lineage>
</organism>
<keyword evidence="1" id="KW-0472">Membrane</keyword>
<dbReference type="EMBL" id="POUM01000011">
    <property type="protein sequence ID" value="PNF59004.1"/>
    <property type="molecule type" value="Genomic_DNA"/>
</dbReference>
<reference evidence="2 3" key="1">
    <citation type="submission" date="2018-01" db="EMBL/GenBank/DDBJ databases">
        <title>Denitrification phenotypes of diverse strains of Pseudomonas stutzeri.</title>
        <authorList>
            <person name="Milligan D.A."/>
            <person name="Bergaust L."/>
            <person name="Bakken L.R."/>
            <person name="Frostegard A."/>
        </authorList>
    </citation>
    <scope>NUCLEOTIDE SEQUENCE [LARGE SCALE GENOMIC DNA]</scope>
    <source>
        <strain evidence="2 3">CCUG 44592</strain>
    </source>
</reference>
<evidence type="ECO:0008006" key="4">
    <source>
        <dbReference type="Google" id="ProtNLM"/>
    </source>
</evidence>
<dbReference type="AlphaFoldDB" id="A0A2N8RD41"/>
<protein>
    <recommendedName>
        <fullName evidence="4">Integral membrane protein</fullName>
    </recommendedName>
</protein>
<feature type="transmembrane region" description="Helical" evidence="1">
    <location>
        <begin position="6"/>
        <end position="32"/>
    </location>
</feature>
<dbReference type="Proteomes" id="UP000236003">
    <property type="component" value="Unassembled WGS sequence"/>
</dbReference>
<evidence type="ECO:0000256" key="1">
    <source>
        <dbReference type="SAM" id="Phobius"/>
    </source>
</evidence>
<sequence>MSYSVLHVVHLLAAIFFIGTLFFEVMILGRIRQQIGEQTMPLVERAVGARSRVVLHWVVLFVYGAGIGLGWYHRQALADPFSSSFATLLSLKVLLAIGVFFTFGLVAILLRQGRMTPARYRAIHWAILLQMIGIVLLAKGMFYVHW</sequence>
<gene>
    <name evidence="2" type="ORF">CXK99_13875</name>
</gene>
<evidence type="ECO:0000313" key="2">
    <source>
        <dbReference type="EMBL" id="PNF59004.1"/>
    </source>
</evidence>
<keyword evidence="1" id="KW-1133">Transmembrane helix</keyword>
<feature type="transmembrane region" description="Helical" evidence="1">
    <location>
        <begin position="122"/>
        <end position="144"/>
    </location>
</feature>